<comment type="caution">
    <text evidence="1">The sequence shown here is derived from an EMBL/GenBank/DDBJ whole genome shotgun (WGS) entry which is preliminary data.</text>
</comment>
<keyword evidence="2" id="KW-1185">Reference proteome</keyword>
<evidence type="ECO:0000313" key="2">
    <source>
        <dbReference type="Proteomes" id="UP000789366"/>
    </source>
</evidence>
<organism evidence="1 2">
    <name type="scientific">Cetraspora pellucida</name>
    <dbReference type="NCBI Taxonomy" id="1433469"/>
    <lineage>
        <taxon>Eukaryota</taxon>
        <taxon>Fungi</taxon>
        <taxon>Fungi incertae sedis</taxon>
        <taxon>Mucoromycota</taxon>
        <taxon>Glomeromycotina</taxon>
        <taxon>Glomeromycetes</taxon>
        <taxon>Diversisporales</taxon>
        <taxon>Gigasporaceae</taxon>
        <taxon>Cetraspora</taxon>
    </lineage>
</organism>
<feature type="non-terminal residue" evidence="1">
    <location>
        <position position="1"/>
    </location>
</feature>
<dbReference type="EMBL" id="CAJVPW010019503">
    <property type="protein sequence ID" value="CAG8686441.1"/>
    <property type="molecule type" value="Genomic_DNA"/>
</dbReference>
<dbReference type="Proteomes" id="UP000789366">
    <property type="component" value="Unassembled WGS sequence"/>
</dbReference>
<evidence type="ECO:0000313" key="1">
    <source>
        <dbReference type="EMBL" id="CAG8686441.1"/>
    </source>
</evidence>
<sequence>DSDDNDTICDKNDDRTKIEKDTGPEPINDPTFKLASFEAANNRPLYRLEPPNL</sequence>
<reference evidence="1" key="1">
    <citation type="submission" date="2021-06" db="EMBL/GenBank/DDBJ databases">
        <authorList>
            <person name="Kallberg Y."/>
            <person name="Tangrot J."/>
            <person name="Rosling A."/>
        </authorList>
    </citation>
    <scope>NUCLEOTIDE SEQUENCE</scope>
    <source>
        <strain evidence="1">28 12/20/2015</strain>
    </source>
</reference>
<protein>
    <submittedName>
        <fullName evidence="1">15521_t:CDS:1</fullName>
    </submittedName>
</protein>
<name>A0ACA9P4J8_9GLOM</name>
<gene>
    <name evidence="1" type="ORF">SPELUC_LOCUS10459</name>
</gene>
<proteinExistence type="predicted"/>
<accession>A0ACA9P4J8</accession>